<gene>
    <name evidence="1" type="ORF">CY34DRAFT_804982</name>
</gene>
<reference evidence="2" key="2">
    <citation type="submission" date="2015-01" db="EMBL/GenBank/DDBJ databases">
        <title>Evolutionary Origins and Diversification of the Mycorrhizal Mutualists.</title>
        <authorList>
            <consortium name="DOE Joint Genome Institute"/>
            <consortium name="Mycorrhizal Genomics Consortium"/>
            <person name="Kohler A."/>
            <person name="Kuo A."/>
            <person name="Nagy L.G."/>
            <person name="Floudas D."/>
            <person name="Copeland A."/>
            <person name="Barry K.W."/>
            <person name="Cichocki N."/>
            <person name="Veneault-Fourrey C."/>
            <person name="LaButti K."/>
            <person name="Lindquist E.A."/>
            <person name="Lipzen A."/>
            <person name="Lundell T."/>
            <person name="Morin E."/>
            <person name="Murat C."/>
            <person name="Riley R."/>
            <person name="Ohm R."/>
            <person name="Sun H."/>
            <person name="Tunlid A."/>
            <person name="Henrissat B."/>
            <person name="Grigoriev I.V."/>
            <person name="Hibbett D.S."/>
            <person name="Martin F."/>
        </authorList>
    </citation>
    <scope>NUCLEOTIDE SEQUENCE [LARGE SCALE GENOMIC DNA]</scope>
    <source>
        <strain evidence="2">UH-Slu-Lm8-n1</strain>
    </source>
</reference>
<name>A0A0C9ZXA2_9AGAM</name>
<organism evidence="1 2">
    <name type="scientific">Suillus luteus UH-Slu-Lm8-n1</name>
    <dbReference type="NCBI Taxonomy" id="930992"/>
    <lineage>
        <taxon>Eukaryota</taxon>
        <taxon>Fungi</taxon>
        <taxon>Dikarya</taxon>
        <taxon>Basidiomycota</taxon>
        <taxon>Agaricomycotina</taxon>
        <taxon>Agaricomycetes</taxon>
        <taxon>Agaricomycetidae</taxon>
        <taxon>Boletales</taxon>
        <taxon>Suillineae</taxon>
        <taxon>Suillaceae</taxon>
        <taxon>Suillus</taxon>
    </lineage>
</organism>
<proteinExistence type="predicted"/>
<accession>A0A0C9ZXA2</accession>
<keyword evidence="2" id="KW-1185">Reference proteome</keyword>
<sequence length="135" mass="14642">MGRNHTTRRRYSPACAEIKISFSNLDVSNRSIYVSSSPCSSPLSYDGRSMQTRKRRVSPSFVTIGQGAAKGKALLTVGSSLSGSSPLQLPTVPLSFLAMQPHEQMHSKLCKNKPGCLLPVMASRTLYSLTIHISS</sequence>
<evidence type="ECO:0000313" key="1">
    <source>
        <dbReference type="EMBL" id="KIK42395.1"/>
    </source>
</evidence>
<dbReference type="InParanoid" id="A0A0C9ZXA2"/>
<dbReference type="Proteomes" id="UP000054485">
    <property type="component" value="Unassembled WGS sequence"/>
</dbReference>
<reference evidence="1 2" key="1">
    <citation type="submission" date="2014-04" db="EMBL/GenBank/DDBJ databases">
        <authorList>
            <consortium name="DOE Joint Genome Institute"/>
            <person name="Kuo A."/>
            <person name="Ruytinx J."/>
            <person name="Rineau F."/>
            <person name="Colpaert J."/>
            <person name="Kohler A."/>
            <person name="Nagy L.G."/>
            <person name="Floudas D."/>
            <person name="Copeland A."/>
            <person name="Barry K.W."/>
            <person name="Cichocki N."/>
            <person name="Veneault-Fourrey C."/>
            <person name="LaButti K."/>
            <person name="Lindquist E.A."/>
            <person name="Lipzen A."/>
            <person name="Lundell T."/>
            <person name="Morin E."/>
            <person name="Murat C."/>
            <person name="Sun H."/>
            <person name="Tunlid A."/>
            <person name="Henrissat B."/>
            <person name="Grigoriev I.V."/>
            <person name="Hibbett D.S."/>
            <person name="Martin F."/>
            <person name="Nordberg H.P."/>
            <person name="Cantor M.N."/>
            <person name="Hua S.X."/>
        </authorList>
    </citation>
    <scope>NUCLEOTIDE SEQUENCE [LARGE SCALE GENOMIC DNA]</scope>
    <source>
        <strain evidence="1 2">UH-Slu-Lm8-n1</strain>
    </source>
</reference>
<dbReference type="EMBL" id="KN835240">
    <property type="protein sequence ID" value="KIK42395.1"/>
    <property type="molecule type" value="Genomic_DNA"/>
</dbReference>
<protein>
    <submittedName>
        <fullName evidence="1">Uncharacterized protein</fullName>
    </submittedName>
</protein>
<evidence type="ECO:0000313" key="2">
    <source>
        <dbReference type="Proteomes" id="UP000054485"/>
    </source>
</evidence>
<dbReference type="AlphaFoldDB" id="A0A0C9ZXA2"/>
<dbReference type="HOGENOM" id="CLU_1887128_0_0_1"/>